<evidence type="ECO:0000256" key="6">
    <source>
        <dbReference type="ARBA" id="ARBA00023033"/>
    </source>
</evidence>
<dbReference type="InterPro" id="IPR002397">
    <property type="entry name" value="Cyt_P450_B"/>
</dbReference>
<dbReference type="GO" id="GO:0004497">
    <property type="term" value="F:monooxygenase activity"/>
    <property type="evidence" value="ECO:0007669"/>
    <property type="project" value="UniProtKB-KW"/>
</dbReference>
<dbReference type="InterPro" id="IPR001128">
    <property type="entry name" value="Cyt_P450"/>
</dbReference>
<evidence type="ECO:0000256" key="4">
    <source>
        <dbReference type="ARBA" id="ARBA00023002"/>
    </source>
</evidence>
<evidence type="ECO:0000256" key="2">
    <source>
        <dbReference type="ARBA" id="ARBA00022617"/>
    </source>
</evidence>
<evidence type="ECO:0000256" key="3">
    <source>
        <dbReference type="ARBA" id="ARBA00022723"/>
    </source>
</evidence>
<name>A0A160F3A2_9BACL</name>
<keyword evidence="4 7" id="KW-0560">Oxidoreductase</keyword>
<dbReference type="KEGG" id="aamy:GFC30_754"/>
<dbReference type="CDD" id="cd20625">
    <property type="entry name" value="CYP164-like"/>
    <property type="match status" value="1"/>
</dbReference>
<dbReference type="Pfam" id="PF00067">
    <property type="entry name" value="p450"/>
    <property type="match status" value="1"/>
</dbReference>
<dbReference type="PROSITE" id="PS00086">
    <property type="entry name" value="CYTOCHROME_P450"/>
    <property type="match status" value="1"/>
</dbReference>
<dbReference type="EMBL" id="CP015438">
    <property type="protein sequence ID" value="ANB60421.1"/>
    <property type="molecule type" value="Genomic_DNA"/>
</dbReference>
<dbReference type="GO" id="GO:0005506">
    <property type="term" value="F:iron ion binding"/>
    <property type="evidence" value="ECO:0007669"/>
    <property type="project" value="InterPro"/>
</dbReference>
<evidence type="ECO:0000313" key="8">
    <source>
        <dbReference type="EMBL" id="ANB60421.1"/>
    </source>
</evidence>
<dbReference type="PANTHER" id="PTHR46696:SF1">
    <property type="entry name" value="CYTOCHROME P450 YJIB-RELATED"/>
    <property type="match status" value="1"/>
</dbReference>
<dbReference type="SUPFAM" id="SSF48264">
    <property type="entry name" value="Cytochrome P450"/>
    <property type="match status" value="1"/>
</dbReference>
<evidence type="ECO:0000313" key="9">
    <source>
        <dbReference type="Proteomes" id="UP000076865"/>
    </source>
</evidence>
<comment type="similarity">
    <text evidence="1 7">Belongs to the cytochrome P450 family.</text>
</comment>
<organism evidence="8 9">
    <name type="scientific">Anoxybacteroides amylolyticum</name>
    <dbReference type="NCBI Taxonomy" id="294699"/>
    <lineage>
        <taxon>Bacteria</taxon>
        <taxon>Bacillati</taxon>
        <taxon>Bacillota</taxon>
        <taxon>Bacilli</taxon>
        <taxon>Bacillales</taxon>
        <taxon>Anoxybacillaceae</taxon>
        <taxon>Anoxybacteroides</taxon>
    </lineage>
</organism>
<gene>
    <name evidence="8" type="ORF">GFC30_754</name>
</gene>
<accession>A0A160F3A2</accession>
<keyword evidence="9" id="KW-1185">Reference proteome</keyword>
<dbReference type="InterPro" id="IPR017972">
    <property type="entry name" value="Cyt_P450_CS"/>
</dbReference>
<keyword evidence="3 7" id="KW-0479">Metal-binding</keyword>
<dbReference type="PANTHER" id="PTHR46696">
    <property type="entry name" value="P450, PUTATIVE (EUROFUNG)-RELATED"/>
    <property type="match status" value="1"/>
</dbReference>
<keyword evidence="2 7" id="KW-0349">Heme</keyword>
<evidence type="ECO:0000256" key="5">
    <source>
        <dbReference type="ARBA" id="ARBA00023004"/>
    </source>
</evidence>
<dbReference type="InterPro" id="IPR036396">
    <property type="entry name" value="Cyt_P450_sf"/>
</dbReference>
<evidence type="ECO:0000256" key="7">
    <source>
        <dbReference type="RuleBase" id="RU000461"/>
    </source>
</evidence>
<keyword evidence="5 7" id="KW-0408">Iron</keyword>
<reference evidence="8 9" key="1">
    <citation type="journal article" date="2006" name="Syst. Appl. Microbiol.">
        <title>Anoxybacillus amylolyticus sp. nov., a thermophilic amylase producing bacterium isolated from Mount Rittmann (Antarctica).</title>
        <authorList>
            <person name="Poli A."/>
            <person name="Esposito E."/>
            <person name="Lama L."/>
            <person name="Orlando P."/>
            <person name="Nicolaus G."/>
            <person name="de Appolonia F."/>
            <person name="Gambacorta A."/>
            <person name="Nicolaus B."/>
        </authorList>
    </citation>
    <scope>NUCLEOTIDE SEQUENCE [LARGE SCALE GENOMIC DNA]</scope>
    <source>
        <strain evidence="8 9">DSM 15939</strain>
    </source>
</reference>
<evidence type="ECO:0000256" key="1">
    <source>
        <dbReference type="ARBA" id="ARBA00010617"/>
    </source>
</evidence>
<dbReference type="GO" id="GO:0020037">
    <property type="term" value="F:heme binding"/>
    <property type="evidence" value="ECO:0007669"/>
    <property type="project" value="InterPro"/>
</dbReference>
<dbReference type="RefSeq" id="WP_238583539.1">
    <property type="nucleotide sequence ID" value="NZ_CP015438.1"/>
</dbReference>
<protein>
    <submittedName>
        <fullName evidence="8">Cytochrome P450 family protein</fullName>
    </submittedName>
</protein>
<dbReference type="Gene3D" id="1.10.630.10">
    <property type="entry name" value="Cytochrome P450"/>
    <property type="match status" value="1"/>
</dbReference>
<dbReference type="AlphaFoldDB" id="A0A160F3A2"/>
<dbReference type="FunFam" id="1.10.630.10:FF:000018">
    <property type="entry name" value="Cytochrome P450 monooxygenase"/>
    <property type="match status" value="1"/>
</dbReference>
<dbReference type="Proteomes" id="UP000076865">
    <property type="component" value="Chromosome"/>
</dbReference>
<dbReference type="PATRIC" id="fig|294699.3.peg.756"/>
<dbReference type="PRINTS" id="PR00359">
    <property type="entry name" value="BP450"/>
</dbReference>
<dbReference type="GO" id="GO:0016705">
    <property type="term" value="F:oxidoreductase activity, acting on paired donors, with incorporation or reduction of molecular oxygen"/>
    <property type="evidence" value="ECO:0007669"/>
    <property type="project" value="InterPro"/>
</dbReference>
<proteinExistence type="inferred from homology"/>
<sequence>METIIESQNVEQFSVYSDDYLHNRYNYYKRLRDNAPVYWNEEMRSWFITRYDDITKYLQGDTFITSPLIWHKMKNLPEGEDKHFKEIIDIISTWMIYNDRPIHTRLRKYMNRAFWKEEIEAITPEIKKIVTSVLDQVVEKHSNEFDFVSEVAHPIPALVLCKMLGIPGEEVERFIRWSDDIAQFMQNFVVSHVPDKDISDQTKKSMKEMYMFLSEAIAERRIKKRNDLLSRLISDNPGEEGELCDDELIAQTIHLIFGGHKIPQFMLSNTLHLLFKHPKVFDELKKDLSLIPKVLDEAMRLEGPIQYITRHAAQDITIHNQLIREGDSVYFFLGSAGRDERVFENPEKFDINRTGKQHIGFGGGYHACIAAAFARVEIAEILKEVIQRFSHITPLYNLERPEWTPNPTFHGIVTMPIKY</sequence>
<keyword evidence="6 7" id="KW-0503">Monooxygenase</keyword>